<evidence type="ECO:0000256" key="9">
    <source>
        <dbReference type="RuleBase" id="RU000612"/>
    </source>
</evidence>
<name>A0A8S8XGH1_9PROT</name>
<keyword evidence="11" id="KW-1185">Reference proteome</keyword>
<keyword evidence="6 8" id="KW-0413">Isomerase</keyword>
<accession>A0A8S8XGH1</accession>
<proteinExistence type="inferred from homology"/>
<dbReference type="GO" id="GO:0005829">
    <property type="term" value="C:cytosol"/>
    <property type="evidence" value="ECO:0007669"/>
    <property type="project" value="TreeGrafter"/>
</dbReference>
<dbReference type="PRINTS" id="PR00662">
    <property type="entry name" value="G6PISOMERASE"/>
</dbReference>
<dbReference type="InterPro" id="IPR046348">
    <property type="entry name" value="SIS_dom_sf"/>
</dbReference>
<dbReference type="SUPFAM" id="SSF53697">
    <property type="entry name" value="SIS domain"/>
    <property type="match status" value="1"/>
</dbReference>
<evidence type="ECO:0000256" key="4">
    <source>
        <dbReference type="ARBA" id="ARBA00022490"/>
    </source>
</evidence>
<dbReference type="RefSeq" id="WP_420244287.1">
    <property type="nucleotide sequence ID" value="NZ_BOPV01000001.1"/>
</dbReference>
<dbReference type="GO" id="GO:0006094">
    <property type="term" value="P:gluconeogenesis"/>
    <property type="evidence" value="ECO:0007669"/>
    <property type="project" value="UniProtKB-UniRule"/>
</dbReference>
<evidence type="ECO:0000256" key="3">
    <source>
        <dbReference type="ARBA" id="ARBA00022432"/>
    </source>
</evidence>
<reference evidence="10" key="1">
    <citation type="submission" date="2021-02" db="EMBL/GenBank/DDBJ databases">
        <title>Genome sequence of Rhodospirillales sp. strain TMPK1 isolated from soil.</title>
        <authorList>
            <person name="Nakai R."/>
            <person name="Kusada H."/>
            <person name="Tamaki H."/>
        </authorList>
    </citation>
    <scope>NUCLEOTIDE SEQUENCE</scope>
    <source>
        <strain evidence="10">TMPK1</strain>
    </source>
</reference>
<protein>
    <recommendedName>
        <fullName evidence="8">Glucose-6-phosphate isomerase</fullName>
        <shortName evidence="8">GPI</shortName>
        <ecNumber evidence="8">5.3.1.9</ecNumber>
    </recommendedName>
    <alternativeName>
        <fullName evidence="8">Phosphoglucose isomerase</fullName>
        <shortName evidence="8">PGI</shortName>
    </alternativeName>
    <alternativeName>
        <fullName evidence="8">Phosphohexose isomerase</fullName>
        <shortName evidence="8">PHI</shortName>
    </alternativeName>
</protein>
<dbReference type="Gene3D" id="1.10.1390.10">
    <property type="match status" value="1"/>
</dbReference>
<dbReference type="InterPro" id="IPR035482">
    <property type="entry name" value="SIS_PGI_2"/>
</dbReference>
<evidence type="ECO:0000256" key="7">
    <source>
        <dbReference type="ARBA" id="ARBA00029321"/>
    </source>
</evidence>
<keyword evidence="3 8" id="KW-0312">Gluconeogenesis</keyword>
<comment type="pathway">
    <text evidence="8">Carbohydrate biosynthesis; gluconeogenesis.</text>
</comment>
<dbReference type="GO" id="GO:0051156">
    <property type="term" value="P:glucose 6-phosphate metabolic process"/>
    <property type="evidence" value="ECO:0007669"/>
    <property type="project" value="TreeGrafter"/>
</dbReference>
<feature type="active site" description="Proton donor" evidence="8">
    <location>
        <position position="347"/>
    </location>
</feature>
<dbReference type="FunFam" id="3.40.50.10490:FF:000018">
    <property type="entry name" value="Glucose-6-phosphate isomerase"/>
    <property type="match status" value="1"/>
</dbReference>
<comment type="similarity">
    <text evidence="2 8 9">Belongs to the GPI family.</text>
</comment>
<evidence type="ECO:0000256" key="8">
    <source>
        <dbReference type="HAMAP-Rule" id="MF_00473"/>
    </source>
</evidence>
<evidence type="ECO:0000256" key="5">
    <source>
        <dbReference type="ARBA" id="ARBA00023152"/>
    </source>
</evidence>
<dbReference type="NCBIfam" id="NF001211">
    <property type="entry name" value="PRK00179.1"/>
    <property type="match status" value="1"/>
</dbReference>
<evidence type="ECO:0000313" key="11">
    <source>
        <dbReference type="Proteomes" id="UP000681075"/>
    </source>
</evidence>
<dbReference type="PANTHER" id="PTHR11469:SF1">
    <property type="entry name" value="GLUCOSE-6-PHOSPHATE ISOMERASE"/>
    <property type="match status" value="1"/>
</dbReference>
<evidence type="ECO:0000256" key="6">
    <source>
        <dbReference type="ARBA" id="ARBA00023235"/>
    </source>
</evidence>
<dbReference type="InterPro" id="IPR023096">
    <property type="entry name" value="G6P_Isomerase_C"/>
</dbReference>
<evidence type="ECO:0000313" key="10">
    <source>
        <dbReference type="EMBL" id="GIL40999.1"/>
    </source>
</evidence>
<sequence>MSALTDSQEWKKLTQLRATWRGAYATKGRIAALFEQDPHRAERYTRVLGGLRLDLSKTHLDPETLDALLALAKARDVETWRDRMFAGESINLTEGRAVLHTALRAEQPPAQVAEVLTRIDSFVGRVRSGVWTGATGQRIRTIVNIGIGGSDLGPAMVCQALEPYGSPELKTRFVSNIDGTHLATALDRLDPATTLFVIASKTFTTQETLTNATSARAWLVAALGEAAVAKHFVAVSTNGSGVKQFGIDPANMFGFWDWVGGRYSLWSAIGLPIALQIGMENFRALLAGARAMDTHFRSAPLADNLPVLLALTGIWYRNFWNLPALAVLPYDQSLARLPAFLQQLDMESNGKSVDRDGNPVDYDTGPIVFGEPGTNGQHAFYQLIHQGTTVIPADFILVRRSHHPLGDGAHQRILLSHGIAQTEALLQGKHSLEPHRVFSGDRPTTTFALDELSPFTLGQLLALYEHKVFVQGVIWNINSFDQFGVELGKQLASTILAEIEGGARQPHDASTNALIDWSRDA</sequence>
<dbReference type="GO" id="GO:0048029">
    <property type="term" value="F:monosaccharide binding"/>
    <property type="evidence" value="ECO:0007669"/>
    <property type="project" value="TreeGrafter"/>
</dbReference>
<dbReference type="GO" id="GO:0004347">
    <property type="term" value="F:glucose-6-phosphate isomerase activity"/>
    <property type="evidence" value="ECO:0007669"/>
    <property type="project" value="UniProtKB-UniRule"/>
</dbReference>
<dbReference type="EMBL" id="BOPV01000001">
    <property type="protein sequence ID" value="GIL40999.1"/>
    <property type="molecule type" value="Genomic_DNA"/>
</dbReference>
<comment type="catalytic activity">
    <reaction evidence="7 8 9">
        <text>alpha-D-glucose 6-phosphate = beta-D-fructose 6-phosphate</text>
        <dbReference type="Rhea" id="RHEA:11816"/>
        <dbReference type="ChEBI" id="CHEBI:57634"/>
        <dbReference type="ChEBI" id="CHEBI:58225"/>
        <dbReference type="EC" id="5.3.1.9"/>
    </reaction>
</comment>
<dbReference type="Gene3D" id="3.40.50.10490">
    <property type="entry name" value="Glucose-6-phosphate isomerase like protein, domain 1"/>
    <property type="match status" value="2"/>
</dbReference>
<gene>
    <name evidence="8 10" type="primary">pgi</name>
    <name evidence="10" type="ORF">TMPK1_32360</name>
</gene>
<dbReference type="PROSITE" id="PS51463">
    <property type="entry name" value="P_GLUCOSE_ISOMERASE_3"/>
    <property type="match status" value="1"/>
</dbReference>
<keyword evidence="4 8" id="KW-0963">Cytoplasm</keyword>
<comment type="subcellular location">
    <subcellularLocation>
        <location evidence="8">Cytoplasm</location>
    </subcellularLocation>
</comment>
<dbReference type="CDD" id="cd05016">
    <property type="entry name" value="SIS_PGI_2"/>
    <property type="match status" value="1"/>
</dbReference>
<feature type="active site" evidence="8">
    <location>
        <position position="378"/>
    </location>
</feature>
<evidence type="ECO:0000256" key="2">
    <source>
        <dbReference type="ARBA" id="ARBA00006604"/>
    </source>
</evidence>
<dbReference type="HAMAP" id="MF_00473">
    <property type="entry name" value="G6P_isomerase"/>
    <property type="match status" value="1"/>
</dbReference>
<comment type="pathway">
    <text evidence="1 8 9">Carbohydrate degradation; glycolysis; D-glyceraldehyde 3-phosphate and glycerone phosphate from D-glucose: step 2/4.</text>
</comment>
<organism evidence="10 11">
    <name type="scientific">Roseiterribacter gracilis</name>
    <dbReference type="NCBI Taxonomy" id="2812848"/>
    <lineage>
        <taxon>Bacteria</taxon>
        <taxon>Pseudomonadati</taxon>
        <taxon>Pseudomonadota</taxon>
        <taxon>Alphaproteobacteria</taxon>
        <taxon>Rhodospirillales</taxon>
        <taxon>Roseiterribacteraceae</taxon>
        <taxon>Roseiterribacter</taxon>
    </lineage>
</organism>
<dbReference type="PROSITE" id="PS00765">
    <property type="entry name" value="P_GLUCOSE_ISOMERASE_1"/>
    <property type="match status" value="1"/>
</dbReference>
<dbReference type="PROSITE" id="PS00174">
    <property type="entry name" value="P_GLUCOSE_ISOMERASE_2"/>
    <property type="match status" value="1"/>
</dbReference>
<dbReference type="InterPro" id="IPR018189">
    <property type="entry name" value="Phosphoglucose_isomerase_CS"/>
</dbReference>
<dbReference type="GO" id="GO:0097367">
    <property type="term" value="F:carbohydrate derivative binding"/>
    <property type="evidence" value="ECO:0007669"/>
    <property type="project" value="InterPro"/>
</dbReference>
<keyword evidence="5 8" id="KW-0324">Glycolysis</keyword>
<comment type="function">
    <text evidence="8">Catalyzes the reversible isomerization of glucose-6-phosphate to fructose-6-phosphate.</text>
</comment>
<dbReference type="EC" id="5.3.1.9" evidence="8"/>
<dbReference type="GO" id="GO:0006096">
    <property type="term" value="P:glycolytic process"/>
    <property type="evidence" value="ECO:0007669"/>
    <property type="project" value="UniProtKB-UniRule"/>
</dbReference>
<dbReference type="InterPro" id="IPR001672">
    <property type="entry name" value="G6P_Isomerase"/>
</dbReference>
<dbReference type="InterPro" id="IPR035476">
    <property type="entry name" value="SIS_PGI_1"/>
</dbReference>
<dbReference type="Pfam" id="PF00342">
    <property type="entry name" value="PGI"/>
    <property type="match status" value="1"/>
</dbReference>
<dbReference type="Proteomes" id="UP000681075">
    <property type="component" value="Unassembled WGS sequence"/>
</dbReference>
<dbReference type="PANTHER" id="PTHR11469">
    <property type="entry name" value="GLUCOSE-6-PHOSPHATE ISOMERASE"/>
    <property type="match status" value="1"/>
</dbReference>
<dbReference type="AlphaFoldDB" id="A0A8S8XGH1"/>
<dbReference type="CDD" id="cd05015">
    <property type="entry name" value="SIS_PGI_1"/>
    <property type="match status" value="1"/>
</dbReference>
<comment type="caution">
    <text evidence="10">The sequence shown here is derived from an EMBL/GenBank/DDBJ whole genome shotgun (WGS) entry which is preliminary data.</text>
</comment>
<feature type="active site" evidence="8">
    <location>
        <position position="489"/>
    </location>
</feature>
<evidence type="ECO:0000256" key="1">
    <source>
        <dbReference type="ARBA" id="ARBA00004926"/>
    </source>
</evidence>